<comment type="caution">
    <text evidence="9">The sequence shown here is derived from an EMBL/GenBank/DDBJ whole genome shotgun (WGS) entry which is preliminary data.</text>
</comment>
<keyword evidence="3" id="KW-0406">Ion transport</keyword>
<gene>
    <name evidence="9" type="primary">Gif</name>
    <name evidence="9" type="ORF">AEGBEN_R01455</name>
</gene>
<reference evidence="9 10" key="1">
    <citation type="submission" date="2019-09" db="EMBL/GenBank/DDBJ databases">
        <title>Bird 10,000 Genomes (B10K) Project - Family phase.</title>
        <authorList>
            <person name="Zhang G."/>
        </authorList>
    </citation>
    <scope>NUCLEOTIDE SEQUENCE [LARGE SCALE GENOMIC DNA]</scope>
    <source>
        <strain evidence="9">B10K-DU-029-76</strain>
        <tissue evidence="9">Heart</tissue>
    </source>
</reference>
<evidence type="ECO:0000256" key="5">
    <source>
        <dbReference type="ARBA" id="ARBA00022729"/>
    </source>
</evidence>
<dbReference type="EMBL" id="VZRW01006860">
    <property type="protein sequence ID" value="NWX17617.1"/>
    <property type="molecule type" value="Genomic_DNA"/>
</dbReference>
<evidence type="ECO:0000256" key="6">
    <source>
        <dbReference type="ARBA" id="ARBA00023285"/>
    </source>
</evidence>
<dbReference type="Pfam" id="PF14478">
    <property type="entry name" value="DUF4430"/>
    <property type="match status" value="1"/>
</dbReference>
<dbReference type="Pfam" id="PF01122">
    <property type="entry name" value="Cobalamin_bind"/>
    <property type="match status" value="1"/>
</dbReference>
<keyword evidence="4" id="KW-0964">Secreted</keyword>
<feature type="non-terminal residue" evidence="9">
    <location>
        <position position="1"/>
    </location>
</feature>
<dbReference type="GO" id="GO:0005615">
    <property type="term" value="C:extracellular space"/>
    <property type="evidence" value="ECO:0007669"/>
    <property type="project" value="TreeGrafter"/>
</dbReference>
<comment type="similarity">
    <text evidence="2">Belongs to the eukaryotic cobalamin transport proteins family.</text>
</comment>
<comment type="subcellular location">
    <subcellularLocation>
        <location evidence="1">Secreted</location>
    </subcellularLocation>
</comment>
<evidence type="ECO:0000256" key="4">
    <source>
        <dbReference type="ARBA" id="ARBA00022525"/>
    </source>
</evidence>
<proteinExistence type="inferred from homology"/>
<name>A0A7K6U474_9AVES</name>
<feature type="binding site" evidence="7">
    <location>
        <position position="208"/>
    </location>
    <ligand>
        <name>cyanocob(III)alamin</name>
        <dbReference type="ChEBI" id="CHEBI:17439"/>
    </ligand>
</feature>
<dbReference type="PANTHER" id="PTHR10559:SF15">
    <property type="entry name" value="COBALAMIN BINDING INTRINSIC FACTOR"/>
    <property type="match status" value="1"/>
</dbReference>
<accession>A0A7K6U474</accession>
<organism evidence="9 10">
    <name type="scientific">Aegotheles bennettii</name>
    <dbReference type="NCBI Taxonomy" id="48278"/>
    <lineage>
        <taxon>Eukaryota</taxon>
        <taxon>Metazoa</taxon>
        <taxon>Chordata</taxon>
        <taxon>Craniata</taxon>
        <taxon>Vertebrata</taxon>
        <taxon>Euteleostomi</taxon>
        <taxon>Archelosauria</taxon>
        <taxon>Archosauria</taxon>
        <taxon>Dinosauria</taxon>
        <taxon>Saurischia</taxon>
        <taxon>Theropoda</taxon>
        <taxon>Coelurosauria</taxon>
        <taxon>Aves</taxon>
        <taxon>Neognathae</taxon>
        <taxon>Neoaves</taxon>
        <taxon>Strisores</taxon>
        <taxon>Caprimulgiformes</taxon>
        <taxon>Aegothelidae</taxon>
        <taxon>Aegotheles</taxon>
    </lineage>
</organism>
<keyword evidence="6 7" id="KW-0170">Cobalt</keyword>
<evidence type="ECO:0000256" key="3">
    <source>
        <dbReference type="ARBA" id="ARBA00022426"/>
    </source>
</evidence>
<evidence type="ECO:0000259" key="8">
    <source>
        <dbReference type="Pfam" id="PF14478"/>
    </source>
</evidence>
<dbReference type="Gene3D" id="2.170.130.30">
    <property type="match status" value="1"/>
</dbReference>
<dbReference type="Proteomes" id="UP000559068">
    <property type="component" value="Unassembled WGS sequence"/>
</dbReference>
<evidence type="ECO:0000256" key="7">
    <source>
        <dbReference type="PIRSR" id="PIRSR602157-1"/>
    </source>
</evidence>
<feature type="domain" description="Transcobalamin-like C-terminal" evidence="8">
    <location>
        <begin position="130"/>
        <end position="202"/>
    </location>
</feature>
<dbReference type="InterPro" id="IPR002157">
    <property type="entry name" value="Cbl-bd_prot"/>
</dbReference>
<feature type="non-terminal residue" evidence="9">
    <location>
        <position position="208"/>
    </location>
</feature>
<keyword evidence="10" id="KW-1185">Reference proteome</keyword>
<evidence type="ECO:0000313" key="9">
    <source>
        <dbReference type="EMBL" id="NWX17617.1"/>
    </source>
</evidence>
<dbReference type="PANTHER" id="PTHR10559">
    <property type="entry name" value="TRANSCOBALAMIN-1/GASTRIC INTRINSIC FACTOR"/>
    <property type="match status" value="1"/>
</dbReference>
<dbReference type="Gene3D" id="1.50.10.20">
    <property type="match status" value="1"/>
</dbReference>
<sequence length="208" mass="22307">DGDGVIGNIYSTGLALQALVATSQFYAPREWDCAQAFSAVSSHDYQLPMAMAQVLPALLGKSYLDVATLDCTAVVSPSSGTARVRVPPTVGTMLLSSPPPAAPITVHYTITNELQGTRFTFTTSVKVLAGSTLLKVLQAAREEEPNIFSFQTEQTSWGPMVVSIHGLAANAQDRTYWKFLSSGDALQQGVGTYKPWDGEHVQAVFSTY</sequence>
<evidence type="ECO:0000256" key="2">
    <source>
        <dbReference type="ARBA" id="ARBA00006449"/>
    </source>
</evidence>
<feature type="binding site" evidence="7">
    <location>
        <position position="53"/>
    </location>
    <ligand>
        <name>cyanocob(III)alamin</name>
        <dbReference type="ChEBI" id="CHEBI:17439"/>
    </ligand>
</feature>
<keyword evidence="3" id="KW-0171">Cobalt transport</keyword>
<evidence type="ECO:0000313" key="10">
    <source>
        <dbReference type="Proteomes" id="UP000559068"/>
    </source>
</evidence>
<dbReference type="AlphaFoldDB" id="A0A7K6U474"/>
<feature type="binding site" evidence="7">
    <location>
        <position position="186"/>
    </location>
    <ligand>
        <name>cyanocob(III)alamin</name>
        <dbReference type="ChEBI" id="CHEBI:17439"/>
    </ligand>
</feature>
<feature type="binding site" evidence="7">
    <location>
        <position position="8"/>
    </location>
    <ligand>
        <name>cyanocob(III)alamin</name>
        <dbReference type="ChEBI" id="CHEBI:17439"/>
    </ligand>
</feature>
<dbReference type="OrthoDB" id="6343110at2759"/>
<evidence type="ECO:0000256" key="1">
    <source>
        <dbReference type="ARBA" id="ARBA00004613"/>
    </source>
</evidence>
<dbReference type="InterPro" id="IPR027954">
    <property type="entry name" value="Transcobalamin-like_C"/>
</dbReference>
<keyword evidence="5" id="KW-0732">Signal</keyword>
<dbReference type="GO" id="GO:0015889">
    <property type="term" value="P:cobalamin transport"/>
    <property type="evidence" value="ECO:0007669"/>
    <property type="project" value="InterPro"/>
</dbReference>
<dbReference type="GO" id="GO:0006824">
    <property type="term" value="P:cobalt ion transport"/>
    <property type="evidence" value="ECO:0007669"/>
    <property type="project" value="UniProtKB-KW"/>
</dbReference>
<protein>
    <submittedName>
        <fullName evidence="9">IF factor</fullName>
    </submittedName>
</protein>
<keyword evidence="3" id="KW-0813">Transport</keyword>
<dbReference type="GO" id="GO:0031419">
    <property type="term" value="F:cobalamin binding"/>
    <property type="evidence" value="ECO:0007669"/>
    <property type="project" value="InterPro"/>
</dbReference>
<dbReference type="InterPro" id="IPR051588">
    <property type="entry name" value="Cobalamin_Transport"/>
</dbReference>